<dbReference type="PANTHER" id="PTHR43649">
    <property type="entry name" value="ARABINOSE-BINDING PROTEIN-RELATED"/>
    <property type="match status" value="1"/>
</dbReference>
<keyword evidence="3" id="KW-1185">Reference proteome</keyword>
<dbReference type="InterPro" id="IPR006059">
    <property type="entry name" value="SBP"/>
</dbReference>
<evidence type="ECO:0000313" key="2">
    <source>
        <dbReference type="EMBL" id="QJW35226.1"/>
    </source>
</evidence>
<gene>
    <name evidence="2" type="ORF">FIC82_002405</name>
</gene>
<dbReference type="Pfam" id="PF01547">
    <property type="entry name" value="SBP_bac_1"/>
    <property type="match status" value="1"/>
</dbReference>
<dbReference type="PANTHER" id="PTHR43649:SF30">
    <property type="entry name" value="ABC TRANSPORTER SUBSTRATE-BINDING PROTEIN"/>
    <property type="match status" value="1"/>
</dbReference>
<keyword evidence="1" id="KW-0732">Signal</keyword>
<dbReference type="EMBL" id="CP052757">
    <property type="protein sequence ID" value="QJW35226.1"/>
    <property type="molecule type" value="Genomic_DNA"/>
</dbReference>
<dbReference type="Proteomes" id="UP000451354">
    <property type="component" value="Chromosome"/>
</dbReference>
<accession>A0A6M5U9S1</accession>
<sequence length="427" mass="45238">MKDANTRRTASTASRPLRLVALTAVAGLALSACGFGGQGGGGGDEGDGTTIDLLVPTYSDQTKSLWETVIAGFEEENPDVTVNLEVQSWDNINDVVRTKVQSDQAPDILNIDAFAGFVEDDLLYPADEVLSPDTIADFQESFVENASMDGTQYGLPLIASARTMFYNKDLFTQAGLDPEAPPATWDELKDAATKISALGGGTYGYGLPLGSEEAQAETAIWFFGNGGGYGDASEITVDTPENLEATQFFQSLAVDGVTQPDAGATDRTPLIDVFIQGKIGMIVGLPPTIGQIADKNPDLNYGTAPVATKDGSPVTLGVADHLMAFKNDGDKQDAITAFLDYYYSPEVYVPWVDAEGFIPVTKSGGEELATKESIAPFLELLPDAQFYPSTNPQWSATQGAIQSLVGQVAQGKDAQSVLTEIQGKADE</sequence>
<feature type="signal peptide" evidence="1">
    <location>
        <begin position="1"/>
        <end position="26"/>
    </location>
</feature>
<dbReference type="Gene3D" id="3.40.190.10">
    <property type="entry name" value="Periplasmic binding protein-like II"/>
    <property type="match status" value="2"/>
</dbReference>
<feature type="chain" id="PRO_5038583761" evidence="1">
    <location>
        <begin position="27"/>
        <end position="427"/>
    </location>
</feature>
<evidence type="ECO:0000256" key="1">
    <source>
        <dbReference type="SAM" id="SignalP"/>
    </source>
</evidence>
<dbReference type="KEGG" id="cprt:FIC82_002405"/>
<dbReference type="InterPro" id="IPR050490">
    <property type="entry name" value="Bact_solute-bd_prot1"/>
</dbReference>
<dbReference type="AlphaFoldDB" id="A0A6M5U9S1"/>
<dbReference type="PROSITE" id="PS51257">
    <property type="entry name" value="PROKAR_LIPOPROTEIN"/>
    <property type="match status" value="1"/>
</dbReference>
<proteinExistence type="predicted"/>
<organism evidence="2 3">
    <name type="scientific">Cellulosimicrobium protaetiae</name>
    <dbReference type="NCBI Taxonomy" id="2587808"/>
    <lineage>
        <taxon>Bacteria</taxon>
        <taxon>Bacillati</taxon>
        <taxon>Actinomycetota</taxon>
        <taxon>Actinomycetes</taxon>
        <taxon>Micrococcales</taxon>
        <taxon>Promicromonosporaceae</taxon>
        <taxon>Cellulosimicrobium</taxon>
    </lineage>
</organism>
<dbReference type="RefSeq" id="WP_154797417.1">
    <property type="nucleotide sequence ID" value="NZ_CP052757.1"/>
</dbReference>
<reference evidence="3" key="1">
    <citation type="journal article" date="2022" name="Int. J. Syst. Evol. Microbiol.">
        <title>Cellulosimicrobium protaetiae sp. nov., isolated from the gut of the larva of Protaetia brevitarsis seulensis.</title>
        <authorList>
            <person name="Le Han H."/>
            <person name="Nguyen T.T.H."/>
            <person name="Li Z."/>
            <person name="Shin N.R."/>
            <person name="Kim S.G."/>
        </authorList>
    </citation>
    <scope>NUCLEOTIDE SEQUENCE [LARGE SCALE GENOMIC DNA]</scope>
    <source>
        <strain evidence="3">BI34</strain>
    </source>
</reference>
<evidence type="ECO:0000313" key="3">
    <source>
        <dbReference type="Proteomes" id="UP000451354"/>
    </source>
</evidence>
<dbReference type="OrthoDB" id="366726at2"/>
<protein>
    <submittedName>
        <fullName evidence="2">Extracellular solute-binding protein</fullName>
    </submittedName>
</protein>
<dbReference type="SUPFAM" id="SSF53850">
    <property type="entry name" value="Periplasmic binding protein-like II"/>
    <property type="match status" value="1"/>
</dbReference>
<name>A0A6M5U9S1_9MICO</name>